<feature type="transmembrane region" description="Helical" evidence="5">
    <location>
        <begin position="105"/>
        <end position="126"/>
    </location>
</feature>
<evidence type="ECO:0000256" key="4">
    <source>
        <dbReference type="ARBA" id="ARBA00023136"/>
    </source>
</evidence>
<proteinExistence type="predicted"/>
<feature type="transmembrane region" description="Helical" evidence="5">
    <location>
        <begin position="291"/>
        <end position="308"/>
    </location>
</feature>
<dbReference type="PANTHER" id="PTHR10846:SF8">
    <property type="entry name" value="INNER MEMBRANE PROTEIN YRBG"/>
    <property type="match status" value="1"/>
</dbReference>
<feature type="transmembrane region" description="Helical" evidence="5">
    <location>
        <begin position="202"/>
        <end position="224"/>
    </location>
</feature>
<evidence type="ECO:0000256" key="5">
    <source>
        <dbReference type="SAM" id="Phobius"/>
    </source>
</evidence>
<dbReference type="InterPro" id="IPR004837">
    <property type="entry name" value="NaCa_Exmemb"/>
</dbReference>
<evidence type="ECO:0000256" key="1">
    <source>
        <dbReference type="ARBA" id="ARBA00004141"/>
    </source>
</evidence>
<dbReference type="InterPro" id="IPR044880">
    <property type="entry name" value="NCX_ion-bd_dom_sf"/>
</dbReference>
<dbReference type="Gene3D" id="1.20.1420.30">
    <property type="entry name" value="NCX, central ion-binding region"/>
    <property type="match status" value="1"/>
</dbReference>
<keyword evidence="3 5" id="KW-1133">Transmembrane helix</keyword>
<dbReference type="GO" id="GO:0005886">
    <property type="term" value="C:plasma membrane"/>
    <property type="evidence" value="ECO:0007669"/>
    <property type="project" value="TreeGrafter"/>
</dbReference>
<sequence>MDLEVATCIAFFLLGLAMLVKGGDIFVDGSLWIARKFGISELVIGATVVSIGTTLPELTVSATAAVTGHAGIAYGNAIGSVICNTALIAGLSLLIRPVAVSRRSIANNVIFFFAAAVLYTLSAVIFGGIPRMVGALLLTFFVFYCVWTLEHGGESRVQRVEGSMAKEVVLMILGAAAVYLGSRLVVENAEQFAIWMKVPEEVVALTMVALGTSLPELATAVIALKKKHGALSLGNILGANLFNLVLVSGLASLMVPTPVDLPSVMSDLVVMFFVMLVLTLPILVRGRGSRIQGLVLLAAYGLYAFALYH</sequence>
<evidence type="ECO:0000259" key="6">
    <source>
        <dbReference type="Pfam" id="PF01699"/>
    </source>
</evidence>
<feature type="domain" description="Sodium/calcium exchanger membrane region" evidence="6">
    <location>
        <begin position="168"/>
        <end position="307"/>
    </location>
</feature>
<dbReference type="GO" id="GO:0008273">
    <property type="term" value="F:calcium, potassium:sodium antiporter activity"/>
    <property type="evidence" value="ECO:0007669"/>
    <property type="project" value="TreeGrafter"/>
</dbReference>
<accession>A0A926D4W0</accession>
<evidence type="ECO:0000256" key="3">
    <source>
        <dbReference type="ARBA" id="ARBA00022989"/>
    </source>
</evidence>
<dbReference type="Proteomes" id="UP000623172">
    <property type="component" value="Unassembled WGS sequence"/>
</dbReference>
<feature type="transmembrane region" description="Helical" evidence="5">
    <location>
        <begin position="164"/>
        <end position="182"/>
    </location>
</feature>
<comment type="caution">
    <text evidence="7">The sequence shown here is derived from an EMBL/GenBank/DDBJ whole genome shotgun (WGS) entry which is preliminary data.</text>
</comment>
<dbReference type="GO" id="GO:0006874">
    <property type="term" value="P:intracellular calcium ion homeostasis"/>
    <property type="evidence" value="ECO:0007669"/>
    <property type="project" value="TreeGrafter"/>
</dbReference>
<dbReference type="NCBIfam" id="TIGR00367">
    <property type="entry name" value="calcium/sodium antiporter"/>
    <property type="match status" value="1"/>
</dbReference>
<dbReference type="EMBL" id="JACRSR010000001">
    <property type="protein sequence ID" value="MBC8530400.1"/>
    <property type="molecule type" value="Genomic_DNA"/>
</dbReference>
<evidence type="ECO:0000313" key="8">
    <source>
        <dbReference type="Proteomes" id="UP000623172"/>
    </source>
</evidence>
<dbReference type="AlphaFoldDB" id="A0A926D4W0"/>
<evidence type="ECO:0000256" key="2">
    <source>
        <dbReference type="ARBA" id="ARBA00022692"/>
    </source>
</evidence>
<feature type="domain" description="Sodium/calcium exchanger membrane region" evidence="6">
    <location>
        <begin position="9"/>
        <end position="148"/>
    </location>
</feature>
<feature type="transmembrane region" description="Helical" evidence="5">
    <location>
        <begin position="236"/>
        <end position="255"/>
    </location>
</feature>
<comment type="subcellular location">
    <subcellularLocation>
        <location evidence="1">Membrane</location>
        <topology evidence="1">Multi-pass membrane protein</topology>
    </subcellularLocation>
</comment>
<organism evidence="7 8">
    <name type="scientific">Gehongia tenuis</name>
    <dbReference type="NCBI Taxonomy" id="2763655"/>
    <lineage>
        <taxon>Bacteria</taxon>
        <taxon>Bacillati</taxon>
        <taxon>Bacillota</taxon>
        <taxon>Clostridia</taxon>
        <taxon>Christensenellales</taxon>
        <taxon>Christensenellaceae</taxon>
        <taxon>Gehongia</taxon>
    </lineage>
</organism>
<name>A0A926D4W0_9FIRM</name>
<protein>
    <submittedName>
        <fullName evidence="7">Calcium/sodium antiporter</fullName>
    </submittedName>
</protein>
<dbReference type="GO" id="GO:0005262">
    <property type="term" value="F:calcium channel activity"/>
    <property type="evidence" value="ECO:0007669"/>
    <property type="project" value="TreeGrafter"/>
</dbReference>
<dbReference type="PANTHER" id="PTHR10846">
    <property type="entry name" value="SODIUM/POTASSIUM/CALCIUM EXCHANGER"/>
    <property type="match status" value="1"/>
</dbReference>
<feature type="transmembrane region" description="Helical" evidence="5">
    <location>
        <begin position="261"/>
        <end position="284"/>
    </location>
</feature>
<dbReference type="Pfam" id="PF01699">
    <property type="entry name" value="Na_Ca_ex"/>
    <property type="match status" value="2"/>
</dbReference>
<dbReference type="InterPro" id="IPR004481">
    <property type="entry name" value="K/Na/Ca-exchanger"/>
</dbReference>
<evidence type="ECO:0000313" key="7">
    <source>
        <dbReference type="EMBL" id="MBC8530400.1"/>
    </source>
</evidence>
<gene>
    <name evidence="7" type="ORF">H8696_00885</name>
</gene>
<keyword evidence="2 5" id="KW-0812">Transmembrane</keyword>
<feature type="transmembrane region" description="Helical" evidence="5">
    <location>
        <begin position="132"/>
        <end position="152"/>
    </location>
</feature>
<dbReference type="Gene3D" id="6.10.280.80">
    <property type="entry name" value="NCX, peripheral helical region"/>
    <property type="match status" value="1"/>
</dbReference>
<keyword evidence="4 5" id="KW-0472">Membrane</keyword>
<keyword evidence="8" id="KW-1185">Reference proteome</keyword>
<reference evidence="7" key="1">
    <citation type="submission" date="2020-08" db="EMBL/GenBank/DDBJ databases">
        <title>Genome public.</title>
        <authorList>
            <person name="Liu C."/>
            <person name="Sun Q."/>
        </authorList>
    </citation>
    <scope>NUCLEOTIDE SEQUENCE</scope>
    <source>
        <strain evidence="7">NSJ-53</strain>
    </source>
</reference>
<feature type="transmembrane region" description="Helical" evidence="5">
    <location>
        <begin position="72"/>
        <end position="93"/>
    </location>
</feature>